<proteinExistence type="predicted"/>
<accession>X1EBV4</accession>
<gene>
    <name evidence="1" type="ORF">S03H2_06096</name>
</gene>
<feature type="non-terminal residue" evidence="1">
    <location>
        <position position="113"/>
    </location>
</feature>
<organism evidence="1">
    <name type="scientific">marine sediment metagenome</name>
    <dbReference type="NCBI Taxonomy" id="412755"/>
    <lineage>
        <taxon>unclassified sequences</taxon>
        <taxon>metagenomes</taxon>
        <taxon>ecological metagenomes</taxon>
    </lineage>
</organism>
<sequence>MSESDFNFSLKGNVDAVYASLGRRKEFYITVQNLTENYMPQVRVKLSGPPQIKLLSKSEWYGGIAKHVSKNRLFSLIVKENGAYDLIATLTTKKGHNITFPFIVQVGTTQAPT</sequence>
<comment type="caution">
    <text evidence="1">The sequence shown here is derived from an EMBL/GenBank/DDBJ whole genome shotgun (WGS) entry which is preliminary data.</text>
</comment>
<evidence type="ECO:0000313" key="1">
    <source>
        <dbReference type="EMBL" id="GAH30077.1"/>
    </source>
</evidence>
<dbReference type="EMBL" id="BARU01002618">
    <property type="protein sequence ID" value="GAH30077.1"/>
    <property type="molecule type" value="Genomic_DNA"/>
</dbReference>
<dbReference type="AlphaFoldDB" id="X1EBV4"/>
<protein>
    <submittedName>
        <fullName evidence="1">Uncharacterized protein</fullName>
    </submittedName>
</protein>
<name>X1EBV4_9ZZZZ</name>
<reference evidence="1" key="1">
    <citation type="journal article" date="2014" name="Front. Microbiol.">
        <title>High frequency of phylogenetically diverse reductive dehalogenase-homologous genes in deep subseafloor sedimentary metagenomes.</title>
        <authorList>
            <person name="Kawai M."/>
            <person name="Futagami T."/>
            <person name="Toyoda A."/>
            <person name="Takaki Y."/>
            <person name="Nishi S."/>
            <person name="Hori S."/>
            <person name="Arai W."/>
            <person name="Tsubouchi T."/>
            <person name="Morono Y."/>
            <person name="Uchiyama I."/>
            <person name="Ito T."/>
            <person name="Fujiyama A."/>
            <person name="Inagaki F."/>
            <person name="Takami H."/>
        </authorList>
    </citation>
    <scope>NUCLEOTIDE SEQUENCE</scope>
    <source>
        <strain evidence="1">Expedition CK06-06</strain>
    </source>
</reference>